<dbReference type="Gene3D" id="2.10.260.10">
    <property type="match status" value="1"/>
</dbReference>
<reference evidence="2 3" key="1">
    <citation type="submission" date="2024-02" db="EMBL/GenBank/DDBJ databases">
        <authorList>
            <person name="Nijsse B."/>
            <person name="Sprong H."/>
        </authorList>
    </citation>
    <scope>NUCLEOTIDE SEQUENCE [LARGE SCALE GENOMIC DNA]</scope>
    <source>
        <strain evidence="2">OB144</strain>
    </source>
</reference>
<evidence type="ECO:0000259" key="1">
    <source>
        <dbReference type="SMART" id="SM00966"/>
    </source>
</evidence>
<dbReference type="InterPro" id="IPR039052">
    <property type="entry name" value="Antitox_PemI-like"/>
</dbReference>
<sequence>MKAQIQQWGNSLGVRIPQVLARKLHFKQGIVVNLEITDDGLFISAKTSELDVLLDDITDANRHHEVFNSDDTVGNESW</sequence>
<name>A0ABM9NCK2_RICHE</name>
<evidence type="ECO:0000313" key="3">
    <source>
        <dbReference type="Proteomes" id="UP001642485"/>
    </source>
</evidence>
<dbReference type="InterPro" id="IPR037914">
    <property type="entry name" value="SpoVT-AbrB_sf"/>
</dbReference>
<dbReference type="Pfam" id="PF04014">
    <property type="entry name" value="MazE_antitoxin"/>
    <property type="match status" value="1"/>
</dbReference>
<accession>A0ABM9NCK2</accession>
<organism evidence="2 3">
    <name type="scientific">Rickettsia helvetica</name>
    <dbReference type="NCBI Taxonomy" id="35789"/>
    <lineage>
        <taxon>Bacteria</taxon>
        <taxon>Pseudomonadati</taxon>
        <taxon>Pseudomonadota</taxon>
        <taxon>Alphaproteobacteria</taxon>
        <taxon>Rickettsiales</taxon>
        <taxon>Rickettsiaceae</taxon>
        <taxon>Rickettsieae</taxon>
        <taxon>Rickettsia</taxon>
        <taxon>spotted fever group</taxon>
    </lineage>
</organism>
<dbReference type="EMBL" id="OZ018776">
    <property type="protein sequence ID" value="CAK9121311.1"/>
    <property type="molecule type" value="Genomic_DNA"/>
</dbReference>
<dbReference type="SUPFAM" id="SSF89447">
    <property type="entry name" value="AbrB/MazE/MraZ-like"/>
    <property type="match status" value="1"/>
</dbReference>
<dbReference type="RefSeq" id="WP_010423224.1">
    <property type="nucleotide sequence ID" value="NZ_OY974080.1"/>
</dbReference>
<keyword evidence="3" id="KW-1185">Reference proteome</keyword>
<protein>
    <submittedName>
        <fullName evidence="2">Multidrug transporter MatE</fullName>
    </submittedName>
</protein>
<dbReference type="PANTHER" id="PTHR40516:SF1">
    <property type="entry name" value="ANTITOXIN CHPS-RELATED"/>
    <property type="match status" value="1"/>
</dbReference>
<dbReference type="InterPro" id="IPR007159">
    <property type="entry name" value="SpoVT-AbrB_dom"/>
</dbReference>
<proteinExistence type="predicted"/>
<dbReference type="SMART" id="SM00966">
    <property type="entry name" value="SpoVT_AbrB"/>
    <property type="match status" value="1"/>
</dbReference>
<evidence type="ECO:0000313" key="2">
    <source>
        <dbReference type="EMBL" id="CAK9121311.1"/>
    </source>
</evidence>
<gene>
    <name evidence="2" type="primary">matE</name>
    <name evidence="2" type="ORF">OB144RH_05940</name>
</gene>
<dbReference type="Proteomes" id="UP001642485">
    <property type="component" value="Chromosome"/>
</dbReference>
<feature type="domain" description="SpoVT-AbrB" evidence="1">
    <location>
        <begin position="6"/>
        <end position="51"/>
    </location>
</feature>
<dbReference type="PANTHER" id="PTHR40516">
    <property type="entry name" value="ANTITOXIN CHPS-RELATED"/>
    <property type="match status" value="1"/>
</dbReference>